<accession>A0ABV2QXV3</accession>
<dbReference type="InterPro" id="IPR014710">
    <property type="entry name" value="RmlC-like_jellyroll"/>
</dbReference>
<organism evidence="2 3">
    <name type="scientific">Kaistia defluvii</name>
    <dbReference type="NCBI Taxonomy" id="410841"/>
    <lineage>
        <taxon>Bacteria</taxon>
        <taxon>Pseudomonadati</taxon>
        <taxon>Pseudomonadota</taxon>
        <taxon>Alphaproteobacteria</taxon>
        <taxon>Hyphomicrobiales</taxon>
        <taxon>Kaistiaceae</taxon>
        <taxon>Kaistia</taxon>
    </lineage>
</organism>
<protein>
    <submittedName>
        <fullName evidence="2">Quercetin dioxygenase-like cupin family protein</fullName>
    </submittedName>
</protein>
<dbReference type="InterPro" id="IPR053146">
    <property type="entry name" value="QDO-like"/>
</dbReference>
<comment type="caution">
    <text evidence="2">The sequence shown here is derived from an EMBL/GenBank/DDBJ whole genome shotgun (WGS) entry which is preliminary data.</text>
</comment>
<dbReference type="Gene3D" id="2.60.120.10">
    <property type="entry name" value="Jelly Rolls"/>
    <property type="match status" value="1"/>
</dbReference>
<dbReference type="PANTHER" id="PTHR36440">
    <property type="entry name" value="PUTATIVE (AFU_ORTHOLOGUE AFUA_8G07350)-RELATED"/>
    <property type="match status" value="1"/>
</dbReference>
<evidence type="ECO:0000313" key="2">
    <source>
        <dbReference type="EMBL" id="MET4633839.1"/>
    </source>
</evidence>
<evidence type="ECO:0000259" key="1">
    <source>
        <dbReference type="Pfam" id="PF07883"/>
    </source>
</evidence>
<keyword evidence="3" id="KW-1185">Reference proteome</keyword>
<reference evidence="2 3" key="1">
    <citation type="submission" date="2024-06" db="EMBL/GenBank/DDBJ databases">
        <title>Sorghum-associated microbial communities from plants grown in Nebraska, USA.</title>
        <authorList>
            <person name="Schachtman D."/>
        </authorList>
    </citation>
    <scope>NUCLEOTIDE SEQUENCE [LARGE SCALE GENOMIC DNA]</scope>
    <source>
        <strain evidence="2 3">3207</strain>
    </source>
</reference>
<sequence length="161" mass="17100">MPAPDTGLRVNPAEEIIATKGLSIRFLLTGESSNGSVATFELTVPHAEGLPAPAHSHDHYEETIYGLEGVLRWTVDGAVIDLGPGEVLCIPRGAVHRFDNQGTQDAKALCVITPAAIGSDYFRETFAVINEAAGGPPDRARMLEIMRRHGLTPAPPPVAKA</sequence>
<dbReference type="Pfam" id="PF07883">
    <property type="entry name" value="Cupin_2"/>
    <property type="match status" value="1"/>
</dbReference>
<dbReference type="PANTHER" id="PTHR36440:SF1">
    <property type="entry name" value="PUTATIVE (AFU_ORTHOLOGUE AFUA_8G07350)-RELATED"/>
    <property type="match status" value="1"/>
</dbReference>
<dbReference type="InterPro" id="IPR013096">
    <property type="entry name" value="Cupin_2"/>
</dbReference>
<dbReference type="EMBL" id="JBEPSM010000001">
    <property type="protein sequence ID" value="MET4633839.1"/>
    <property type="molecule type" value="Genomic_DNA"/>
</dbReference>
<dbReference type="InterPro" id="IPR011051">
    <property type="entry name" value="RmlC_Cupin_sf"/>
</dbReference>
<evidence type="ECO:0000313" key="3">
    <source>
        <dbReference type="Proteomes" id="UP001549321"/>
    </source>
</evidence>
<name>A0ABV2QXV3_9HYPH</name>
<dbReference type="RefSeq" id="WP_354550354.1">
    <property type="nucleotide sequence ID" value="NZ_JBEPSM010000001.1"/>
</dbReference>
<gene>
    <name evidence="2" type="ORF">ABIE08_001752</name>
</gene>
<proteinExistence type="predicted"/>
<dbReference type="SUPFAM" id="SSF51182">
    <property type="entry name" value="RmlC-like cupins"/>
    <property type="match status" value="1"/>
</dbReference>
<dbReference type="Proteomes" id="UP001549321">
    <property type="component" value="Unassembled WGS sequence"/>
</dbReference>
<feature type="domain" description="Cupin type-2" evidence="1">
    <location>
        <begin position="51"/>
        <end position="111"/>
    </location>
</feature>